<protein>
    <submittedName>
        <fullName evidence="2">HTH CENPB-type domain-containing protein</fullName>
    </submittedName>
</protein>
<organism evidence="1 2">
    <name type="scientific">Panagrolaimus sp. ES5</name>
    <dbReference type="NCBI Taxonomy" id="591445"/>
    <lineage>
        <taxon>Eukaryota</taxon>
        <taxon>Metazoa</taxon>
        <taxon>Ecdysozoa</taxon>
        <taxon>Nematoda</taxon>
        <taxon>Chromadorea</taxon>
        <taxon>Rhabditida</taxon>
        <taxon>Tylenchina</taxon>
        <taxon>Panagrolaimomorpha</taxon>
        <taxon>Panagrolaimoidea</taxon>
        <taxon>Panagrolaimidae</taxon>
        <taxon>Panagrolaimus</taxon>
    </lineage>
</organism>
<dbReference type="Proteomes" id="UP000887579">
    <property type="component" value="Unplaced"/>
</dbReference>
<proteinExistence type="predicted"/>
<reference evidence="2" key="1">
    <citation type="submission" date="2022-11" db="UniProtKB">
        <authorList>
            <consortium name="WormBaseParasite"/>
        </authorList>
    </citation>
    <scope>IDENTIFICATION</scope>
</reference>
<evidence type="ECO:0000313" key="2">
    <source>
        <dbReference type="WBParaSite" id="ES5_v2.g13226.t1"/>
    </source>
</evidence>
<accession>A0AC34F7M5</accession>
<sequence length="70" mass="8485">MGKYLNKNGSTFKKFEELDARVLEYFMDMRQKLSEVHDRDLIEVALKVAEEISLENFKARETWLRRFNKK</sequence>
<name>A0AC34F7M5_9BILA</name>
<dbReference type="WBParaSite" id="ES5_v2.g13226.t1">
    <property type="protein sequence ID" value="ES5_v2.g13226.t1"/>
    <property type="gene ID" value="ES5_v2.g13226"/>
</dbReference>
<evidence type="ECO:0000313" key="1">
    <source>
        <dbReference type="Proteomes" id="UP000887579"/>
    </source>
</evidence>